<dbReference type="Gene3D" id="3.40.50.720">
    <property type="entry name" value="NAD(P)-binding Rossmann-like Domain"/>
    <property type="match status" value="1"/>
</dbReference>
<organism evidence="3 4">
    <name type="scientific">Rhizopus oryzae</name>
    <name type="common">Mucormycosis agent</name>
    <name type="synonym">Rhizopus arrhizus var. delemar</name>
    <dbReference type="NCBI Taxonomy" id="64495"/>
    <lineage>
        <taxon>Eukaryota</taxon>
        <taxon>Fungi</taxon>
        <taxon>Fungi incertae sedis</taxon>
        <taxon>Mucoromycota</taxon>
        <taxon>Mucoromycotina</taxon>
        <taxon>Mucoromycetes</taxon>
        <taxon>Mucorales</taxon>
        <taxon>Mucorineae</taxon>
        <taxon>Rhizopodaceae</taxon>
        <taxon>Rhizopus</taxon>
    </lineage>
</organism>
<dbReference type="EMBL" id="JAANQT010000367">
    <property type="protein sequence ID" value="KAG1311634.1"/>
    <property type="molecule type" value="Genomic_DNA"/>
</dbReference>
<accession>A0A9P7BUZ1</accession>
<keyword evidence="2" id="KW-0560">Oxidoreductase</keyword>
<dbReference type="PRINTS" id="PR00081">
    <property type="entry name" value="GDHRDH"/>
</dbReference>
<dbReference type="InterPro" id="IPR036291">
    <property type="entry name" value="NAD(P)-bd_dom_sf"/>
</dbReference>
<evidence type="ECO:0000313" key="4">
    <source>
        <dbReference type="Proteomes" id="UP000716291"/>
    </source>
</evidence>
<evidence type="ECO:0000313" key="3">
    <source>
        <dbReference type="EMBL" id="KAG1311634.1"/>
    </source>
</evidence>
<proteinExistence type="inferred from homology"/>
<dbReference type="Proteomes" id="UP000716291">
    <property type="component" value="Unassembled WGS sequence"/>
</dbReference>
<reference evidence="3" key="1">
    <citation type="journal article" date="2020" name="Microb. Genom.">
        <title>Genetic diversity of clinical and environmental Mucorales isolates obtained from an investigation of mucormycosis cases among solid organ transplant recipients.</title>
        <authorList>
            <person name="Nguyen M.H."/>
            <person name="Kaul D."/>
            <person name="Muto C."/>
            <person name="Cheng S.J."/>
            <person name="Richter R.A."/>
            <person name="Bruno V.M."/>
            <person name="Liu G."/>
            <person name="Beyhan S."/>
            <person name="Sundermann A.J."/>
            <person name="Mounaud S."/>
            <person name="Pasculle A.W."/>
            <person name="Nierman W.C."/>
            <person name="Driscoll E."/>
            <person name="Cumbie R."/>
            <person name="Clancy C.J."/>
            <person name="Dupont C.L."/>
        </authorList>
    </citation>
    <scope>NUCLEOTIDE SEQUENCE</scope>
    <source>
        <strain evidence="3">GL11</strain>
    </source>
</reference>
<protein>
    <submittedName>
        <fullName evidence="3">Uncharacterized protein</fullName>
    </submittedName>
</protein>
<sequence>MIILITGSTNGLGRLTAKKLVEQGHTVIITGRSQSSLDEARKWIVKDLEKHSKNLYELIMDLSDLKTIQTAIKTLESFKLDCIDVVVHNAGCVNSEFKRIGDTEATVFVNAVAPLYLNRLILPFVEKSKHVEKKILFVASSLHDPNIAGGSRSENARIPRNIQVKEDLQGSQEKWESMKYYRISKLASIWDAYSLASTQTIPVAAFCPGFVPTTDLNRNSGLFLRLAMRYILPWFSFVTSEQDATDDYIFYITSRDLENGKYYRKREPCPSSKDSLDVSKQETYIAFANQQINQLI</sequence>
<dbReference type="SUPFAM" id="SSF51735">
    <property type="entry name" value="NAD(P)-binding Rossmann-fold domains"/>
    <property type="match status" value="1"/>
</dbReference>
<dbReference type="OrthoDB" id="542013at2759"/>
<name>A0A9P7BUZ1_RHIOR</name>
<comment type="similarity">
    <text evidence="1">Belongs to the short-chain dehydrogenases/reductases (SDR) family.</text>
</comment>
<dbReference type="InterPro" id="IPR002347">
    <property type="entry name" value="SDR_fam"/>
</dbReference>
<keyword evidence="4" id="KW-1185">Reference proteome</keyword>
<evidence type="ECO:0000256" key="1">
    <source>
        <dbReference type="ARBA" id="ARBA00006484"/>
    </source>
</evidence>
<comment type="caution">
    <text evidence="3">The sequence shown here is derived from an EMBL/GenBank/DDBJ whole genome shotgun (WGS) entry which is preliminary data.</text>
</comment>
<evidence type="ECO:0000256" key="2">
    <source>
        <dbReference type="ARBA" id="ARBA00023002"/>
    </source>
</evidence>
<dbReference type="PANTHER" id="PTHR24320">
    <property type="entry name" value="RETINOL DEHYDROGENASE"/>
    <property type="match status" value="1"/>
</dbReference>
<dbReference type="PANTHER" id="PTHR24320:SF152">
    <property type="entry name" value="SHORT-CHAIN DEHYDROGENASE_REDUCTASE FAMILY PROTEIN"/>
    <property type="match status" value="1"/>
</dbReference>
<gene>
    <name evidence="3" type="ORF">G6F64_003657</name>
</gene>
<dbReference type="AlphaFoldDB" id="A0A9P7BUZ1"/>
<dbReference type="GO" id="GO:0016491">
    <property type="term" value="F:oxidoreductase activity"/>
    <property type="evidence" value="ECO:0007669"/>
    <property type="project" value="UniProtKB-KW"/>
</dbReference>
<dbReference type="Pfam" id="PF00106">
    <property type="entry name" value="adh_short"/>
    <property type="match status" value="1"/>
</dbReference>